<comment type="caution">
    <text evidence="2">The sequence shown here is derived from an EMBL/GenBank/DDBJ whole genome shotgun (WGS) entry which is preliminary data.</text>
</comment>
<dbReference type="PROSITE" id="PS51257">
    <property type="entry name" value="PROKAR_LIPOPROTEIN"/>
    <property type="match status" value="1"/>
</dbReference>
<evidence type="ECO:0000313" key="3">
    <source>
        <dbReference type="Proteomes" id="UP001331561"/>
    </source>
</evidence>
<dbReference type="RefSeq" id="WP_327597960.1">
    <property type="nucleotide sequence ID" value="NZ_JAYXHS010000001.1"/>
</dbReference>
<organism evidence="2 3">
    <name type="scientific">Uliginosibacterium silvisoli</name>
    <dbReference type="NCBI Taxonomy" id="3114758"/>
    <lineage>
        <taxon>Bacteria</taxon>
        <taxon>Pseudomonadati</taxon>
        <taxon>Pseudomonadota</taxon>
        <taxon>Betaproteobacteria</taxon>
        <taxon>Rhodocyclales</taxon>
        <taxon>Zoogloeaceae</taxon>
        <taxon>Uliginosibacterium</taxon>
    </lineage>
</organism>
<protein>
    <recommendedName>
        <fullName evidence="4">Lipoprotein</fullName>
    </recommendedName>
</protein>
<evidence type="ECO:0000313" key="2">
    <source>
        <dbReference type="EMBL" id="MEC5384995.1"/>
    </source>
</evidence>
<accession>A0ABU6K1B9</accession>
<keyword evidence="3" id="KW-1185">Reference proteome</keyword>
<feature type="chain" id="PRO_5045922264" description="Lipoprotein" evidence="1">
    <location>
        <begin position="20"/>
        <end position="136"/>
    </location>
</feature>
<feature type="signal peptide" evidence="1">
    <location>
        <begin position="1"/>
        <end position="19"/>
    </location>
</feature>
<name>A0ABU6K1B9_9RHOO</name>
<evidence type="ECO:0000256" key="1">
    <source>
        <dbReference type="SAM" id="SignalP"/>
    </source>
</evidence>
<proteinExistence type="predicted"/>
<gene>
    <name evidence="2" type="ORF">VVD49_04630</name>
</gene>
<reference evidence="2 3" key="1">
    <citation type="submission" date="2024-01" db="EMBL/GenBank/DDBJ databases">
        <title>Uliginosibacterium soil sp. nov.</title>
        <authorList>
            <person name="Lv Y."/>
        </authorList>
    </citation>
    <scope>NUCLEOTIDE SEQUENCE [LARGE SCALE GENOMIC DNA]</scope>
    <source>
        <strain evidence="2 3">H3</strain>
    </source>
</reference>
<dbReference type="EMBL" id="JAYXHS010000001">
    <property type="protein sequence ID" value="MEC5384995.1"/>
    <property type="molecule type" value="Genomic_DNA"/>
</dbReference>
<keyword evidence="1" id="KW-0732">Signal</keyword>
<dbReference type="Proteomes" id="UP001331561">
    <property type="component" value="Unassembled WGS sequence"/>
</dbReference>
<evidence type="ECO:0008006" key="4">
    <source>
        <dbReference type="Google" id="ProtNLM"/>
    </source>
</evidence>
<sequence>MRALAALSIAILASACTFSPPFEPARFLQIRPKAEGPALVQIALKNGPECTDTLDRLRYQFDNPSFPDTLASCGQTSESRRLPFKSTLRNGRLEIIFDIEADSLEHCLGAVAIALRGQASAPDTDVLRPCQKVADR</sequence>